<dbReference type="GO" id="GO:0016757">
    <property type="term" value="F:glycosyltransferase activity"/>
    <property type="evidence" value="ECO:0007669"/>
    <property type="project" value="UniProtKB-KW"/>
</dbReference>
<feature type="transmembrane region" description="Helical" evidence="1">
    <location>
        <begin position="288"/>
        <end position="307"/>
    </location>
</feature>
<dbReference type="InterPro" id="IPR038731">
    <property type="entry name" value="RgtA/B/C-like"/>
</dbReference>
<sequence length="504" mass="57955">MGFFTPPILQLTMKNNMPLFSTNSKILLYLWVSVYAILWICGSYSLDPTVPYDAVEAVNWGMNGEWGSPKNPWFVGAVMWPAIYLNFSYSFYWYFIHFVGIAIGMIGVWQLAYRLSHKIELAWFALLILNLSGIINFDIIPYNDNYILVTLWPWVLLFFLRAVYDHPKWWLAFALVSGLATMGKYSTLALIGTVFLLTLFVPKVRKSYQQPLFYIAIALWLALILPNLFWLIENDFSAFKWVDSQIEQGFNLHVVSSTLSVFYPLIIATIILYLLGGKISWPKEQPNQLVNIILLLPLAVIFGWFLFHDGGRMTEWLQPFMMIAAPLLIGSISAQPKKSLRKTFFGLIIIGGLIFLGYCLVLNYNIRGAGQKMIGIKALTAEGQQRWRQKYGQPLKYVGGEDNLYQWFIIYASDRPHTIQPWDTSEAQPPNVYYRDITAETIKKHGALLLGRKGKDCSQENFTRMSKYWPQFTIEKETIIYQSEPSADPQSMCLGFIAPEKNNY</sequence>
<feature type="transmembrane region" description="Helical" evidence="1">
    <location>
        <begin position="94"/>
        <end position="115"/>
    </location>
</feature>
<evidence type="ECO:0000313" key="3">
    <source>
        <dbReference type="EMBL" id="CBA75612.1"/>
    </source>
</evidence>
<dbReference type="KEGG" id="ans:ArsFIN_07710"/>
<organism evidence="3">
    <name type="scientific">Arsenophonus nasoniae</name>
    <name type="common">son-killer infecting Nasonia vitripennis</name>
    <dbReference type="NCBI Taxonomy" id="638"/>
    <lineage>
        <taxon>Bacteria</taxon>
        <taxon>Pseudomonadati</taxon>
        <taxon>Pseudomonadota</taxon>
        <taxon>Gammaproteobacteria</taxon>
        <taxon>Enterobacterales</taxon>
        <taxon>Morganellaceae</taxon>
        <taxon>Arsenophonus</taxon>
    </lineage>
</organism>
<keyword evidence="1" id="KW-1133">Transmembrane helix</keyword>
<feature type="transmembrane region" description="Helical" evidence="1">
    <location>
        <begin position="344"/>
        <end position="364"/>
    </location>
</feature>
<gene>
    <name evidence="3" type="ORF">ARN_30210</name>
    <name evidence="4" type="ORF">ArsFIN_07710</name>
</gene>
<feature type="transmembrane region" description="Helical" evidence="1">
    <location>
        <begin position="121"/>
        <end position="139"/>
    </location>
</feature>
<reference evidence="4 5" key="2">
    <citation type="submission" date="2019-03" db="EMBL/GenBank/DDBJ databases">
        <title>Long-read sequencing reveals hyperdense prophage content in a complex bacterial symbiont genome.</title>
        <authorList>
            <person name="Frost C.L."/>
            <person name="Siozios S."/>
            <person name="Nadal-Jimenez P."/>
            <person name="Brockhurst M.A."/>
            <person name="King K.C."/>
            <person name="Darby A.C."/>
            <person name="Hurst G.D.D."/>
        </authorList>
    </citation>
    <scope>NUCLEOTIDE SEQUENCE [LARGE SCALE GENOMIC DNA]</scope>
    <source>
        <strain evidence="4 5">FIN</strain>
    </source>
</reference>
<keyword evidence="4" id="KW-0808">Transferase</keyword>
<evidence type="ECO:0000259" key="2">
    <source>
        <dbReference type="Pfam" id="PF13231"/>
    </source>
</evidence>
<protein>
    <submittedName>
        <fullName evidence="4">Dolichyl-phosphate-mannose-protein mannosyltransferase</fullName>
    </submittedName>
</protein>
<keyword evidence="4" id="KW-0328">Glycosyltransferase</keyword>
<feature type="domain" description="Glycosyltransferase RgtA/B/C/D-like" evidence="2">
    <location>
        <begin position="79"/>
        <end position="230"/>
    </location>
</feature>
<evidence type="ECO:0000313" key="5">
    <source>
        <dbReference type="Proteomes" id="UP000295134"/>
    </source>
</evidence>
<reference evidence="3" key="1">
    <citation type="journal article" date="2010" name="Insect Mol. Biol.">
        <title>The draft genome sequence of Arsenophonus nasoniae, son-killer bacterium of Nasonia vitripennis, reveals genes associated with virulence and symbiosis.</title>
        <authorList>
            <person name="Wilkes T."/>
            <person name="Darby A.C."/>
            <person name="Choi J."/>
            <person name="Colborne J.K."/>
            <person name="Werren J.H."/>
            <person name="Hurst G.D.D."/>
        </authorList>
    </citation>
    <scope>NUCLEOTIDE SEQUENCE</scope>
</reference>
<dbReference type="Pfam" id="PF13231">
    <property type="entry name" value="PMT_2"/>
    <property type="match status" value="1"/>
</dbReference>
<feature type="transmembrane region" description="Helical" evidence="1">
    <location>
        <begin position="252"/>
        <end position="276"/>
    </location>
</feature>
<feature type="transmembrane region" description="Helical" evidence="1">
    <location>
        <begin position="146"/>
        <end position="164"/>
    </location>
</feature>
<evidence type="ECO:0000313" key="4">
    <source>
        <dbReference type="EMBL" id="QBY42226.1"/>
    </source>
</evidence>
<evidence type="ECO:0000256" key="1">
    <source>
        <dbReference type="SAM" id="Phobius"/>
    </source>
</evidence>
<dbReference type="EMBL" id="CP038613">
    <property type="protein sequence ID" value="QBY42226.1"/>
    <property type="molecule type" value="Genomic_DNA"/>
</dbReference>
<accession>D2U327</accession>
<feature type="transmembrane region" description="Helical" evidence="1">
    <location>
        <begin position="26"/>
        <end position="46"/>
    </location>
</feature>
<dbReference type="Proteomes" id="UP000295134">
    <property type="component" value="Chromosome"/>
</dbReference>
<feature type="transmembrane region" description="Helical" evidence="1">
    <location>
        <begin position="170"/>
        <end position="200"/>
    </location>
</feature>
<keyword evidence="1" id="KW-0812">Transmembrane</keyword>
<keyword evidence="1" id="KW-0472">Membrane</keyword>
<feature type="transmembrane region" description="Helical" evidence="1">
    <location>
        <begin position="212"/>
        <end position="232"/>
    </location>
</feature>
<dbReference type="AlphaFoldDB" id="D2U327"/>
<name>D2U327_9GAMM</name>
<dbReference type="EMBL" id="FN545254">
    <property type="protein sequence ID" value="CBA75612.1"/>
    <property type="molecule type" value="Genomic_DNA"/>
</dbReference>
<proteinExistence type="predicted"/>